<dbReference type="EMBL" id="QXFY01008464">
    <property type="protein sequence ID" value="KAE9264125.1"/>
    <property type="molecule type" value="Genomic_DNA"/>
</dbReference>
<organism evidence="2 3">
    <name type="scientific">Phytophthora fragariae</name>
    <dbReference type="NCBI Taxonomy" id="53985"/>
    <lineage>
        <taxon>Eukaryota</taxon>
        <taxon>Sar</taxon>
        <taxon>Stramenopiles</taxon>
        <taxon>Oomycota</taxon>
        <taxon>Peronosporomycetes</taxon>
        <taxon>Peronosporales</taxon>
        <taxon>Peronosporaceae</taxon>
        <taxon>Phytophthora</taxon>
    </lineage>
</organism>
<evidence type="ECO:0000313" key="2">
    <source>
        <dbReference type="EMBL" id="KAE9264125.1"/>
    </source>
</evidence>
<evidence type="ECO:0000313" key="3">
    <source>
        <dbReference type="Proteomes" id="UP000486351"/>
    </source>
</evidence>
<accession>A0A6G0Q0H4</accession>
<feature type="non-terminal residue" evidence="2">
    <location>
        <position position="112"/>
    </location>
</feature>
<keyword evidence="1" id="KW-0732">Signal</keyword>
<proteinExistence type="predicted"/>
<reference evidence="2 3" key="1">
    <citation type="submission" date="2018-09" db="EMBL/GenBank/DDBJ databases">
        <title>Genomic investigation of the strawberry pathogen Phytophthora fragariae indicates pathogenicity is determined by transcriptional variation in three key races.</title>
        <authorList>
            <person name="Adams T.M."/>
            <person name="Armitage A.D."/>
            <person name="Sobczyk M.K."/>
            <person name="Bates H.J."/>
            <person name="Dunwell J.M."/>
            <person name="Nellist C.F."/>
            <person name="Harrison R.J."/>
        </authorList>
    </citation>
    <scope>NUCLEOTIDE SEQUENCE [LARGE SCALE GENOMIC DNA]</scope>
    <source>
        <strain evidence="2 3">NOV-77</strain>
    </source>
</reference>
<feature type="signal peptide" evidence="1">
    <location>
        <begin position="1"/>
        <end position="24"/>
    </location>
</feature>
<feature type="chain" id="PRO_5026181246" description="RxLR effector protein" evidence="1">
    <location>
        <begin position="25"/>
        <end position="112"/>
    </location>
</feature>
<sequence length="112" mass="10070">MFHSSSKIAALCLAAVALSSGAHAEQEAAQTFGLLAAGRMAAWVSTELAVLACTEPASPPATAALVPVCTSASAGVSGTGGMGGTAGVGGNGGANAGASVGGAGGAGIGGGV</sequence>
<name>A0A6G0Q0H4_9STRA</name>
<dbReference type="Proteomes" id="UP000486351">
    <property type="component" value="Unassembled WGS sequence"/>
</dbReference>
<dbReference type="AlphaFoldDB" id="A0A6G0Q0H4"/>
<comment type="caution">
    <text evidence="2">The sequence shown here is derived from an EMBL/GenBank/DDBJ whole genome shotgun (WGS) entry which is preliminary data.</text>
</comment>
<protein>
    <recommendedName>
        <fullName evidence="4">RxLR effector protein</fullName>
    </recommendedName>
</protein>
<gene>
    <name evidence="2" type="ORF">PF008_g32189</name>
</gene>
<evidence type="ECO:0000256" key="1">
    <source>
        <dbReference type="SAM" id="SignalP"/>
    </source>
</evidence>
<evidence type="ECO:0008006" key="4">
    <source>
        <dbReference type="Google" id="ProtNLM"/>
    </source>
</evidence>